<feature type="compositionally biased region" description="Gly residues" evidence="1">
    <location>
        <begin position="113"/>
        <end position="137"/>
    </location>
</feature>
<evidence type="ECO:0000256" key="1">
    <source>
        <dbReference type="SAM" id="MobiDB-lite"/>
    </source>
</evidence>
<feature type="compositionally biased region" description="Polar residues" evidence="1">
    <location>
        <begin position="162"/>
        <end position="171"/>
    </location>
</feature>
<feature type="compositionally biased region" description="Low complexity" evidence="1">
    <location>
        <begin position="138"/>
        <end position="161"/>
    </location>
</feature>
<evidence type="ECO:0008006" key="5">
    <source>
        <dbReference type="Google" id="ProtNLM"/>
    </source>
</evidence>
<feature type="transmembrane region" description="Helical" evidence="2">
    <location>
        <begin position="74"/>
        <end position="98"/>
    </location>
</feature>
<evidence type="ECO:0000313" key="4">
    <source>
        <dbReference type="Proteomes" id="UP001335729"/>
    </source>
</evidence>
<name>A0ABU7MPC9_9ACTN</name>
<keyword evidence="4" id="KW-1185">Reference proteome</keyword>
<keyword evidence="2" id="KW-0472">Membrane</keyword>
<keyword evidence="2" id="KW-1133">Transmembrane helix</keyword>
<keyword evidence="2" id="KW-0812">Transmembrane</keyword>
<feature type="compositionally biased region" description="Acidic residues" evidence="1">
    <location>
        <begin position="172"/>
        <end position="181"/>
    </location>
</feature>
<evidence type="ECO:0000313" key="3">
    <source>
        <dbReference type="EMBL" id="MEE4022118.1"/>
    </source>
</evidence>
<evidence type="ECO:0000256" key="2">
    <source>
        <dbReference type="SAM" id="Phobius"/>
    </source>
</evidence>
<feature type="region of interest" description="Disordered" evidence="1">
    <location>
        <begin position="1"/>
        <end position="70"/>
    </location>
</feature>
<accession>A0ABU7MPC9</accession>
<proteinExistence type="predicted"/>
<feature type="region of interest" description="Disordered" evidence="1">
    <location>
        <begin position="104"/>
        <end position="181"/>
    </location>
</feature>
<comment type="caution">
    <text evidence="3">The sequence shown here is derived from an EMBL/GenBank/DDBJ whole genome shotgun (WGS) entry which is preliminary data.</text>
</comment>
<dbReference type="Proteomes" id="UP001335729">
    <property type="component" value="Unassembled WGS sequence"/>
</dbReference>
<reference evidence="3 4" key="1">
    <citation type="submission" date="2024-01" db="EMBL/GenBank/DDBJ databases">
        <title>Draft genome sequence of Gordonia sp. PKS22-38.</title>
        <authorList>
            <person name="Suphannarot A."/>
            <person name="Mingma R."/>
        </authorList>
    </citation>
    <scope>NUCLEOTIDE SEQUENCE [LARGE SCALE GENOMIC DNA]</scope>
    <source>
        <strain evidence="3 4">PKS22-38</strain>
    </source>
</reference>
<sequence length="181" mass="17903">MSTPHGGADEQRPDSQPAEPQAGVTPDQPVDNAPTEPITPAGSAPPNGPYAPHAPQQPMPPQQPNGVTDKVRNAVIAGGIGIAAVFGLVGFGAGYVVADSTSDQGPGMNMQRGGMGGPGGAGGYGQMPPGGSGGFGQMPGQQGQMPGQMPGQQPGQIPDQQSQVPGDTTQEQSDDDATTGA</sequence>
<dbReference type="EMBL" id="JAZDUE010000002">
    <property type="protein sequence ID" value="MEE4022118.1"/>
    <property type="molecule type" value="Genomic_DNA"/>
</dbReference>
<dbReference type="RefSeq" id="WP_330503430.1">
    <property type="nucleotide sequence ID" value="NZ_JAZDUE010000002.1"/>
</dbReference>
<gene>
    <name evidence="3" type="ORF">V1Y59_03420</name>
</gene>
<organism evidence="3 4">
    <name type="scientific">Gordonia prachuapensis</name>
    <dbReference type="NCBI Taxonomy" id="3115651"/>
    <lineage>
        <taxon>Bacteria</taxon>
        <taxon>Bacillati</taxon>
        <taxon>Actinomycetota</taxon>
        <taxon>Actinomycetes</taxon>
        <taxon>Mycobacteriales</taxon>
        <taxon>Gordoniaceae</taxon>
        <taxon>Gordonia</taxon>
    </lineage>
</organism>
<protein>
    <recommendedName>
        <fullName evidence="5">Ethanolamine utilization protein EutL</fullName>
    </recommendedName>
</protein>